<evidence type="ECO:0000256" key="6">
    <source>
        <dbReference type="ARBA" id="ARBA00022984"/>
    </source>
</evidence>
<keyword evidence="8 10" id="KW-0131">Cell cycle</keyword>
<comment type="similarity">
    <text evidence="10">Belongs to the glycosyltransferase 28 family. MurG subfamily.</text>
</comment>
<name>A0A7T0LMU8_9ACTO</name>
<dbReference type="EC" id="2.4.1.227" evidence="10"/>
<dbReference type="InterPro" id="IPR007235">
    <property type="entry name" value="Glyco_trans_28_C"/>
</dbReference>
<evidence type="ECO:0000256" key="2">
    <source>
        <dbReference type="ARBA" id="ARBA00022618"/>
    </source>
</evidence>
<evidence type="ECO:0000256" key="10">
    <source>
        <dbReference type="HAMAP-Rule" id="MF_00033"/>
    </source>
</evidence>
<protein>
    <recommendedName>
        <fullName evidence="10">UDP-N-acetylglucosamine--N-acetylmuramyl-(pentapeptide) pyrophosphoryl-undecaprenol N-acetylglucosamine transferase</fullName>
        <ecNumber evidence="10">2.4.1.227</ecNumber>
    </recommendedName>
    <alternativeName>
        <fullName evidence="10">Undecaprenyl-PP-MurNAc-pentapeptide-UDPGlcNAc GlcNAc transferase</fullName>
    </alternativeName>
</protein>
<feature type="binding site" evidence="10">
    <location>
        <position position="128"/>
    </location>
    <ligand>
        <name>UDP-N-acetyl-alpha-D-glucosamine</name>
        <dbReference type="ChEBI" id="CHEBI:57705"/>
    </ligand>
</feature>
<reference evidence="13 14" key="1">
    <citation type="submission" date="2020-11" db="EMBL/GenBank/DDBJ databases">
        <title>Actinomyces sp. ZJ750.</title>
        <authorList>
            <person name="Zhou J."/>
        </authorList>
    </citation>
    <scope>NUCLEOTIDE SEQUENCE [LARGE SCALE GENOMIC DNA]</scope>
    <source>
        <strain evidence="13 14">ZJ750</strain>
    </source>
</reference>
<evidence type="ECO:0000259" key="11">
    <source>
        <dbReference type="Pfam" id="PF03033"/>
    </source>
</evidence>
<dbReference type="HAMAP" id="MF_00033">
    <property type="entry name" value="MurG"/>
    <property type="match status" value="1"/>
</dbReference>
<dbReference type="Proteomes" id="UP000594637">
    <property type="component" value="Chromosome"/>
</dbReference>
<sequence>MRVLLAGGGTAGHVNPLLATAAALRDPATGGDARTEILVLGTDQGLEARLVPEAGYELARVPRVPMPRRPGADMLRLPGRMTTAVRAALAAIEQVGADVVVGFGGYVSTPAYLAARRAGIPVVIHEQNARPGLANRLGARWAQAVARTFASTPLAASPRRGGRTVTTGLPLRPAIAGLVERRTTEEGARAARAEGAAVLGLDPGRPTLLVTGGSLGALHLNEVMAQAMGGLPGDVQVLHLTGRDKDAPVRAALEKAVASGRAAADLAERYHVMDYLNAMEQAYACADGVICRSGAGTVAELTALGLPALYVPLPVGNGEQRLNAADCVAAGGGLLVADADLTDNDVTGFTTLLTDPARRADMSAAAASTGVRDGAARLADLIRTIAARRG</sequence>
<dbReference type="GO" id="GO:0008360">
    <property type="term" value="P:regulation of cell shape"/>
    <property type="evidence" value="ECO:0007669"/>
    <property type="project" value="UniProtKB-KW"/>
</dbReference>
<feature type="binding site" evidence="10">
    <location>
        <position position="320"/>
    </location>
    <ligand>
        <name>UDP-N-acetyl-alpha-D-glucosamine</name>
        <dbReference type="ChEBI" id="CHEBI:57705"/>
    </ligand>
</feature>
<comment type="pathway">
    <text evidence="10">Cell wall biogenesis; peptidoglycan biosynthesis.</text>
</comment>
<dbReference type="AlphaFoldDB" id="A0A7T0LMU8"/>
<dbReference type="GO" id="GO:0009252">
    <property type="term" value="P:peptidoglycan biosynthetic process"/>
    <property type="evidence" value="ECO:0007669"/>
    <property type="project" value="UniProtKB-UniRule"/>
</dbReference>
<accession>A0A7T0LMU8</accession>
<keyword evidence="2 10" id="KW-0132">Cell division</keyword>
<evidence type="ECO:0000256" key="1">
    <source>
        <dbReference type="ARBA" id="ARBA00022475"/>
    </source>
</evidence>
<evidence type="ECO:0000256" key="5">
    <source>
        <dbReference type="ARBA" id="ARBA00022960"/>
    </source>
</evidence>
<dbReference type="PANTHER" id="PTHR21015">
    <property type="entry name" value="UDP-N-ACETYLGLUCOSAMINE--N-ACETYLMURAMYL-(PENTAPEPTIDE) PYROPHOSPHORYL-UNDECAPRENOL N-ACETYLGLUCOSAMINE TRANSFERASE 1"/>
    <property type="match status" value="1"/>
</dbReference>
<dbReference type="Pfam" id="PF03033">
    <property type="entry name" value="Glyco_transf_28"/>
    <property type="match status" value="1"/>
</dbReference>
<dbReference type="GO" id="GO:0050511">
    <property type="term" value="F:undecaprenyldiphospho-muramoylpentapeptide beta-N-acetylglucosaminyltransferase activity"/>
    <property type="evidence" value="ECO:0007669"/>
    <property type="project" value="UniProtKB-UniRule"/>
</dbReference>
<dbReference type="Gene3D" id="3.40.50.2000">
    <property type="entry name" value="Glycogen Phosphorylase B"/>
    <property type="match status" value="2"/>
</dbReference>
<dbReference type="UniPathway" id="UPA00219"/>
<dbReference type="SUPFAM" id="SSF53756">
    <property type="entry name" value="UDP-Glycosyltransferase/glycogen phosphorylase"/>
    <property type="match status" value="1"/>
</dbReference>
<evidence type="ECO:0000256" key="7">
    <source>
        <dbReference type="ARBA" id="ARBA00023136"/>
    </source>
</evidence>
<dbReference type="GO" id="GO:0005886">
    <property type="term" value="C:plasma membrane"/>
    <property type="evidence" value="ECO:0007669"/>
    <property type="project" value="UniProtKB-SubCell"/>
</dbReference>
<dbReference type="EMBL" id="CP063989">
    <property type="protein sequence ID" value="QPL06570.1"/>
    <property type="molecule type" value="Genomic_DNA"/>
</dbReference>
<comment type="catalytic activity">
    <reaction evidence="10">
        <text>di-trans,octa-cis-undecaprenyl diphospho-N-acetyl-alpha-D-muramoyl-L-alanyl-D-glutamyl-meso-2,6-diaminopimeloyl-D-alanyl-D-alanine + UDP-N-acetyl-alpha-D-glucosamine = di-trans,octa-cis-undecaprenyl diphospho-[N-acetyl-alpha-D-glucosaminyl-(1-&gt;4)]-N-acetyl-alpha-D-muramoyl-L-alanyl-D-glutamyl-meso-2,6-diaminopimeloyl-D-alanyl-D-alanine + UDP + H(+)</text>
        <dbReference type="Rhea" id="RHEA:31227"/>
        <dbReference type="ChEBI" id="CHEBI:15378"/>
        <dbReference type="ChEBI" id="CHEBI:57705"/>
        <dbReference type="ChEBI" id="CHEBI:58223"/>
        <dbReference type="ChEBI" id="CHEBI:61387"/>
        <dbReference type="ChEBI" id="CHEBI:61388"/>
        <dbReference type="EC" id="2.4.1.227"/>
    </reaction>
</comment>
<dbReference type="GO" id="GO:0051301">
    <property type="term" value="P:cell division"/>
    <property type="evidence" value="ECO:0007669"/>
    <property type="project" value="UniProtKB-KW"/>
</dbReference>
<dbReference type="GO" id="GO:0005975">
    <property type="term" value="P:carbohydrate metabolic process"/>
    <property type="evidence" value="ECO:0007669"/>
    <property type="project" value="InterPro"/>
</dbReference>
<gene>
    <name evidence="10" type="primary">murG</name>
    <name evidence="13" type="ORF">ID810_05050</name>
</gene>
<evidence type="ECO:0000313" key="13">
    <source>
        <dbReference type="EMBL" id="QPL06570.1"/>
    </source>
</evidence>
<keyword evidence="4 10" id="KW-0808">Transferase</keyword>
<keyword evidence="3 10" id="KW-0328">Glycosyltransferase</keyword>
<dbReference type="KEGG" id="arep:ID810_05050"/>
<keyword evidence="1 10" id="KW-1003">Cell membrane</keyword>
<keyword evidence="6 10" id="KW-0573">Peptidoglycan synthesis</keyword>
<proteinExistence type="inferred from homology"/>
<organism evidence="13 14">
    <name type="scientific">Actinomyces respiraculi</name>
    <dbReference type="NCBI Taxonomy" id="2744574"/>
    <lineage>
        <taxon>Bacteria</taxon>
        <taxon>Bacillati</taxon>
        <taxon>Actinomycetota</taxon>
        <taxon>Actinomycetes</taxon>
        <taxon>Actinomycetales</taxon>
        <taxon>Actinomycetaceae</taxon>
        <taxon>Actinomyces</taxon>
    </lineage>
</organism>
<evidence type="ECO:0000256" key="3">
    <source>
        <dbReference type="ARBA" id="ARBA00022676"/>
    </source>
</evidence>
<feature type="binding site" evidence="10">
    <location>
        <begin position="10"/>
        <end position="12"/>
    </location>
    <ligand>
        <name>UDP-N-acetyl-alpha-D-glucosamine</name>
        <dbReference type="ChEBI" id="CHEBI:57705"/>
    </ligand>
</feature>
<evidence type="ECO:0000256" key="8">
    <source>
        <dbReference type="ARBA" id="ARBA00023306"/>
    </source>
</evidence>
<evidence type="ECO:0000256" key="4">
    <source>
        <dbReference type="ARBA" id="ARBA00022679"/>
    </source>
</evidence>
<dbReference type="PANTHER" id="PTHR21015:SF22">
    <property type="entry name" value="GLYCOSYLTRANSFERASE"/>
    <property type="match status" value="1"/>
</dbReference>
<dbReference type="InterPro" id="IPR006009">
    <property type="entry name" value="GlcNAc_MurG"/>
</dbReference>
<feature type="domain" description="Glycosyltransferase family 28 N-terminal" evidence="11">
    <location>
        <begin position="3"/>
        <end position="146"/>
    </location>
</feature>
<comment type="caution">
    <text evidence="10">Lacks conserved residue(s) required for the propagation of feature annotation.</text>
</comment>
<comment type="function">
    <text evidence="10">Cell wall formation. Catalyzes the transfer of a GlcNAc subunit on undecaprenyl-pyrophosphoryl-MurNAc-pentapeptide (lipid intermediate I) to form undecaprenyl-pyrophosphoryl-MurNAc-(pentapeptide)GlcNAc (lipid intermediate II).</text>
</comment>
<dbReference type="GO" id="GO:0071555">
    <property type="term" value="P:cell wall organization"/>
    <property type="evidence" value="ECO:0007669"/>
    <property type="project" value="UniProtKB-KW"/>
</dbReference>
<dbReference type="CDD" id="cd03785">
    <property type="entry name" value="GT28_MurG"/>
    <property type="match status" value="1"/>
</dbReference>
<feature type="binding site" evidence="10">
    <location>
        <position position="214"/>
    </location>
    <ligand>
        <name>UDP-N-acetyl-alpha-D-glucosamine</name>
        <dbReference type="ChEBI" id="CHEBI:57705"/>
    </ligand>
</feature>
<evidence type="ECO:0000313" key="14">
    <source>
        <dbReference type="Proteomes" id="UP000594637"/>
    </source>
</evidence>
<evidence type="ECO:0000256" key="9">
    <source>
        <dbReference type="ARBA" id="ARBA00023316"/>
    </source>
</evidence>
<comment type="subcellular location">
    <subcellularLocation>
        <location evidence="10">Cell membrane</location>
        <topology evidence="10">Peripheral membrane protein</topology>
        <orientation evidence="10">Cytoplasmic side</orientation>
    </subcellularLocation>
</comment>
<feature type="domain" description="Glycosyl transferase family 28 C-terminal" evidence="12">
    <location>
        <begin position="207"/>
        <end position="377"/>
    </location>
</feature>
<dbReference type="Pfam" id="PF04101">
    <property type="entry name" value="Glyco_tran_28_C"/>
    <property type="match status" value="1"/>
</dbReference>
<keyword evidence="9 10" id="KW-0961">Cell wall biogenesis/degradation</keyword>
<feature type="binding site" evidence="10">
    <location>
        <position position="172"/>
    </location>
    <ligand>
        <name>UDP-N-acetyl-alpha-D-glucosamine</name>
        <dbReference type="ChEBI" id="CHEBI:57705"/>
    </ligand>
</feature>
<evidence type="ECO:0000259" key="12">
    <source>
        <dbReference type="Pfam" id="PF04101"/>
    </source>
</evidence>
<dbReference type="InterPro" id="IPR004276">
    <property type="entry name" value="GlycoTrans_28_N"/>
</dbReference>
<keyword evidence="5 10" id="KW-0133">Cell shape</keyword>
<keyword evidence="7 10" id="KW-0472">Membrane</keyword>
<keyword evidence="14" id="KW-1185">Reference proteome</keyword>